<name>A0AAW2XCJ9_9LAMI</name>
<protein>
    <submittedName>
        <fullName evidence="1">Uncharacterized protein</fullName>
    </submittedName>
</protein>
<dbReference type="Pfam" id="PF14223">
    <property type="entry name" value="Retrotran_gag_2"/>
    <property type="match status" value="1"/>
</dbReference>
<reference evidence="1" key="2">
    <citation type="journal article" date="2024" name="Plant">
        <title>Genomic evolution and insights into agronomic trait innovations of Sesamum species.</title>
        <authorList>
            <person name="Miao H."/>
            <person name="Wang L."/>
            <person name="Qu L."/>
            <person name="Liu H."/>
            <person name="Sun Y."/>
            <person name="Le M."/>
            <person name="Wang Q."/>
            <person name="Wei S."/>
            <person name="Zheng Y."/>
            <person name="Lin W."/>
            <person name="Duan Y."/>
            <person name="Cao H."/>
            <person name="Xiong S."/>
            <person name="Wang X."/>
            <person name="Wei L."/>
            <person name="Li C."/>
            <person name="Ma Q."/>
            <person name="Ju M."/>
            <person name="Zhao R."/>
            <person name="Li G."/>
            <person name="Mu C."/>
            <person name="Tian Q."/>
            <person name="Mei H."/>
            <person name="Zhang T."/>
            <person name="Gao T."/>
            <person name="Zhang H."/>
        </authorList>
    </citation>
    <scope>NUCLEOTIDE SEQUENCE</scope>
    <source>
        <strain evidence="1">KEN1</strain>
    </source>
</reference>
<organism evidence="1">
    <name type="scientific">Sesamum latifolium</name>
    <dbReference type="NCBI Taxonomy" id="2727402"/>
    <lineage>
        <taxon>Eukaryota</taxon>
        <taxon>Viridiplantae</taxon>
        <taxon>Streptophyta</taxon>
        <taxon>Embryophyta</taxon>
        <taxon>Tracheophyta</taxon>
        <taxon>Spermatophyta</taxon>
        <taxon>Magnoliopsida</taxon>
        <taxon>eudicotyledons</taxon>
        <taxon>Gunneridae</taxon>
        <taxon>Pentapetalae</taxon>
        <taxon>asterids</taxon>
        <taxon>lamiids</taxon>
        <taxon>Lamiales</taxon>
        <taxon>Pedaliaceae</taxon>
        <taxon>Sesamum</taxon>
    </lineage>
</organism>
<accession>A0AAW2XCJ9</accession>
<proteinExistence type="predicted"/>
<reference evidence="1" key="1">
    <citation type="submission" date="2020-06" db="EMBL/GenBank/DDBJ databases">
        <authorList>
            <person name="Li T."/>
            <person name="Hu X."/>
            <person name="Zhang T."/>
            <person name="Song X."/>
            <person name="Zhang H."/>
            <person name="Dai N."/>
            <person name="Sheng W."/>
            <person name="Hou X."/>
            <person name="Wei L."/>
        </authorList>
    </citation>
    <scope>NUCLEOTIDE SEQUENCE</scope>
    <source>
        <strain evidence="1">KEN1</strain>
        <tissue evidence="1">Leaf</tissue>
    </source>
</reference>
<dbReference type="AlphaFoldDB" id="A0AAW2XCJ9"/>
<sequence>MINALVDPSSLGSSFLTNKFNDTNYNDWLQNLRIILDFKNQGYILDKPLPTVLLEESSPEEHATFEKWIEDNRKIRSIILASMTNDIQKQYDRLDGVPSIMLCMKEVYTVPNRHIRYAATKAFFITKMAEGSSVHSHGIKMLSLVEKLQDLKAGLNNSTYKDVIL</sequence>
<evidence type="ECO:0000313" key="1">
    <source>
        <dbReference type="EMBL" id="KAL0451310.1"/>
    </source>
</evidence>
<gene>
    <name evidence="1" type="ORF">Slati_1109100</name>
</gene>
<dbReference type="EMBL" id="JACGWN010000004">
    <property type="protein sequence ID" value="KAL0451310.1"/>
    <property type="molecule type" value="Genomic_DNA"/>
</dbReference>
<comment type="caution">
    <text evidence="1">The sequence shown here is derived from an EMBL/GenBank/DDBJ whole genome shotgun (WGS) entry which is preliminary data.</text>
</comment>